<gene>
    <name evidence="4" type="primary">rfbD</name>
    <name evidence="4" type="ORF">PO878_15120</name>
</gene>
<dbReference type="RefSeq" id="WP_272735359.1">
    <property type="nucleotide sequence ID" value="NZ_CP116942.1"/>
</dbReference>
<feature type="domain" description="RmlD-like substrate binding" evidence="3">
    <location>
        <begin position="1"/>
        <end position="280"/>
    </location>
</feature>
<dbReference type="Proteomes" id="UP001216390">
    <property type="component" value="Chromosome"/>
</dbReference>
<proteinExistence type="inferred from homology"/>
<dbReference type="GO" id="GO:0008831">
    <property type="term" value="F:dTDP-4-dehydrorhamnose reductase activity"/>
    <property type="evidence" value="ECO:0007669"/>
    <property type="project" value="UniProtKB-EC"/>
</dbReference>
<keyword evidence="5" id="KW-1185">Reference proteome</keyword>
<dbReference type="Gene3D" id="3.40.50.720">
    <property type="entry name" value="NAD(P)-binding Rossmann-like Domain"/>
    <property type="match status" value="1"/>
</dbReference>
<dbReference type="PANTHER" id="PTHR10491">
    <property type="entry name" value="DTDP-4-DEHYDRORHAMNOSE REDUCTASE"/>
    <property type="match status" value="1"/>
</dbReference>
<dbReference type="KEGG" id="ima:PO878_15120"/>
<evidence type="ECO:0000313" key="5">
    <source>
        <dbReference type="Proteomes" id="UP001216390"/>
    </source>
</evidence>
<dbReference type="InterPro" id="IPR005913">
    <property type="entry name" value="dTDP_dehydrorham_reduct"/>
</dbReference>
<dbReference type="InterPro" id="IPR029903">
    <property type="entry name" value="RmlD-like-bd"/>
</dbReference>
<dbReference type="GO" id="GO:0005829">
    <property type="term" value="C:cytosol"/>
    <property type="evidence" value="ECO:0007669"/>
    <property type="project" value="TreeGrafter"/>
</dbReference>
<dbReference type="SUPFAM" id="SSF51735">
    <property type="entry name" value="NAD(P)-binding Rossmann-fold domains"/>
    <property type="match status" value="1"/>
</dbReference>
<name>A0AAE9Y7H1_9ACTN</name>
<keyword evidence="2 4" id="KW-0560">Oxidoreductase</keyword>
<dbReference type="InterPro" id="IPR036291">
    <property type="entry name" value="NAD(P)-bd_dom_sf"/>
</dbReference>
<dbReference type="CDD" id="cd05254">
    <property type="entry name" value="dTDP_HR_like_SDR_e"/>
    <property type="match status" value="1"/>
</dbReference>
<accession>A0AAE9Y7H1</accession>
<organism evidence="4 5">
    <name type="scientific">Iamia majanohamensis</name>
    <dbReference type="NCBI Taxonomy" id="467976"/>
    <lineage>
        <taxon>Bacteria</taxon>
        <taxon>Bacillati</taxon>
        <taxon>Actinomycetota</taxon>
        <taxon>Acidimicrobiia</taxon>
        <taxon>Acidimicrobiales</taxon>
        <taxon>Iamiaceae</taxon>
        <taxon>Iamia</taxon>
    </lineage>
</organism>
<dbReference type="PANTHER" id="PTHR10491:SF4">
    <property type="entry name" value="METHIONINE ADENOSYLTRANSFERASE 2 SUBUNIT BETA"/>
    <property type="match status" value="1"/>
</dbReference>
<comment type="similarity">
    <text evidence="1 2">Belongs to the dTDP-4-dehydrorhamnose reductase family.</text>
</comment>
<dbReference type="EMBL" id="CP116942">
    <property type="protein sequence ID" value="WCO65833.1"/>
    <property type="molecule type" value="Genomic_DNA"/>
</dbReference>
<dbReference type="EC" id="1.1.1.133" evidence="2"/>
<dbReference type="GO" id="GO:0019305">
    <property type="term" value="P:dTDP-rhamnose biosynthetic process"/>
    <property type="evidence" value="ECO:0007669"/>
    <property type="project" value="TreeGrafter"/>
</dbReference>
<dbReference type="NCBIfam" id="TIGR01214">
    <property type="entry name" value="rmlD"/>
    <property type="match status" value="1"/>
</dbReference>
<dbReference type="AlphaFoldDB" id="A0AAE9Y7H1"/>
<evidence type="ECO:0000256" key="2">
    <source>
        <dbReference type="RuleBase" id="RU364082"/>
    </source>
</evidence>
<sequence length="284" mass="29384">MRILVTGGTGQVGRAVVEQAQDAGHEVTAPPHRGPGGCDVADAPAVDALVAAVRPDLVVHAAALTDVDGCEHDPDRAHRVNVGGTAHLAAAATRVGAHVVLLSTDYVYDGDLRRPYVEADPVGPLSVYGATKLAAEGRLGPAATVVRTSWVSSPTGGVVPTVLRLAREQDGPLRFVDDQWGSPTVADDLAVPLLALGLDRRGGIWHVAGRGAATWCDVARRTLAAAALDPDRVEGVATASRPPRPARRPRATVLDTAALEAEGLGLDPWEEAVDRLVARITGAG</sequence>
<dbReference type="Pfam" id="PF04321">
    <property type="entry name" value="RmlD_sub_bind"/>
    <property type="match status" value="1"/>
</dbReference>
<comment type="pathway">
    <text evidence="2">Carbohydrate biosynthesis; dTDP-L-rhamnose biosynthesis.</text>
</comment>
<evidence type="ECO:0000259" key="3">
    <source>
        <dbReference type="Pfam" id="PF04321"/>
    </source>
</evidence>
<evidence type="ECO:0000256" key="1">
    <source>
        <dbReference type="ARBA" id="ARBA00010944"/>
    </source>
</evidence>
<comment type="function">
    <text evidence="2">Catalyzes the reduction of dTDP-6-deoxy-L-lyxo-4-hexulose to yield dTDP-L-rhamnose.</text>
</comment>
<keyword evidence="2" id="KW-0521">NADP</keyword>
<protein>
    <recommendedName>
        <fullName evidence="2">dTDP-4-dehydrorhamnose reductase</fullName>
        <ecNumber evidence="2">1.1.1.133</ecNumber>
    </recommendedName>
</protein>
<reference evidence="4" key="1">
    <citation type="submission" date="2023-01" db="EMBL/GenBank/DDBJ databases">
        <title>The diversity of Class Acidimicrobiia in South China Sea sediment environments and the proposal of Iamia marina sp. nov., a novel species of the genus Iamia.</title>
        <authorList>
            <person name="He Y."/>
            <person name="Tian X."/>
        </authorList>
    </citation>
    <scope>NUCLEOTIDE SEQUENCE</scope>
    <source>
        <strain evidence="4">DSM 19957</strain>
    </source>
</reference>
<evidence type="ECO:0000313" key="4">
    <source>
        <dbReference type="EMBL" id="WCO65833.1"/>
    </source>
</evidence>